<proteinExistence type="predicted"/>
<keyword evidence="8" id="KW-0902">Two-component regulatory system</keyword>
<sequence length="365" mass="37610">MIGTRAQAVDATAAVLVLAVCGYAAQEAGRASWWQWLLVGAVALPVSVRRRWALPAAAVTLTASAAVLAGGVIAPDASPGLCAAAGLTLYPVGAGLPLVRSVPVLATGLAGAATLGLLWPAAPLVAGPAVAVPWLVGVLVRRRREVAEQVFEERTARAVTEERLRIARDMHDTVAHSLSMIAMKAGVARHVAAVRPEESMAALEVIETAGREALVEMRRAVGLLRADQDPAVPSGDDEDLRTLTRRTEQAGVRVETTLAGETTPPPGIRLVVYRIVQESLTNVVRHARATGCTVSVDAGPHSVTVRVADNGTAAVADGSTGHGLRGMRERVTVYGGTLQAGPQPGGGFAVTASIPYATSGGDGQP</sequence>
<dbReference type="Pfam" id="PF07730">
    <property type="entry name" value="HisKA_3"/>
    <property type="match status" value="1"/>
</dbReference>
<evidence type="ECO:0000256" key="9">
    <source>
        <dbReference type="SAM" id="Phobius"/>
    </source>
</evidence>
<evidence type="ECO:0000313" key="13">
    <source>
        <dbReference type="Proteomes" id="UP000017746"/>
    </source>
</evidence>
<feature type="domain" description="Signal transduction histidine kinase subgroup 3 dimerisation and phosphoacceptor" evidence="11">
    <location>
        <begin position="162"/>
        <end position="228"/>
    </location>
</feature>
<accession>U5W3N8</accession>
<dbReference type="OrthoDB" id="227596at2"/>
<dbReference type="GO" id="GO:0016020">
    <property type="term" value="C:membrane"/>
    <property type="evidence" value="ECO:0007669"/>
    <property type="project" value="InterPro"/>
</dbReference>
<dbReference type="EC" id="2.7.13.3" evidence="2"/>
<evidence type="ECO:0000256" key="7">
    <source>
        <dbReference type="ARBA" id="ARBA00022840"/>
    </source>
</evidence>
<dbReference type="Proteomes" id="UP000017746">
    <property type="component" value="Chromosome"/>
</dbReference>
<comment type="catalytic activity">
    <reaction evidence="1">
        <text>ATP + protein L-histidine = ADP + protein N-phospho-L-histidine.</text>
        <dbReference type="EC" id="2.7.13.3"/>
    </reaction>
</comment>
<dbReference type="PATRIC" id="fig|1246995.3.peg.4375"/>
<dbReference type="PANTHER" id="PTHR24421:SF10">
    <property type="entry name" value="NITRATE_NITRITE SENSOR PROTEIN NARQ"/>
    <property type="match status" value="1"/>
</dbReference>
<dbReference type="Gene3D" id="1.20.5.1930">
    <property type="match status" value="1"/>
</dbReference>
<evidence type="ECO:0000256" key="4">
    <source>
        <dbReference type="ARBA" id="ARBA00022679"/>
    </source>
</evidence>
<dbReference type="RefSeq" id="WP_023362957.1">
    <property type="nucleotide sequence ID" value="NC_022657.1"/>
</dbReference>
<evidence type="ECO:0000256" key="8">
    <source>
        <dbReference type="ARBA" id="ARBA00023012"/>
    </source>
</evidence>
<evidence type="ECO:0000256" key="6">
    <source>
        <dbReference type="ARBA" id="ARBA00022777"/>
    </source>
</evidence>
<feature type="transmembrane region" description="Helical" evidence="9">
    <location>
        <begin position="119"/>
        <end position="140"/>
    </location>
</feature>
<dbReference type="eggNOG" id="COG4585">
    <property type="taxonomic scope" value="Bacteria"/>
</dbReference>
<dbReference type="SUPFAM" id="SSF55874">
    <property type="entry name" value="ATPase domain of HSP90 chaperone/DNA topoisomerase II/histidine kinase"/>
    <property type="match status" value="1"/>
</dbReference>
<keyword evidence="3" id="KW-0597">Phosphoprotein</keyword>
<evidence type="ECO:0000256" key="5">
    <source>
        <dbReference type="ARBA" id="ARBA00022741"/>
    </source>
</evidence>
<evidence type="ECO:0000313" key="12">
    <source>
        <dbReference type="EMBL" id="AGZ42585.1"/>
    </source>
</evidence>
<dbReference type="GO" id="GO:0000155">
    <property type="term" value="F:phosphorelay sensor kinase activity"/>
    <property type="evidence" value="ECO:0007669"/>
    <property type="project" value="InterPro"/>
</dbReference>
<keyword evidence="9" id="KW-0812">Transmembrane</keyword>
<reference evidence="12 13" key="1">
    <citation type="journal article" date="2014" name="J. Biotechnol.">
        <title>Complete genome sequence of the actinobacterium Actinoplanes friuliensis HAG 010964, producer of the lipopeptide antibiotic friulimycin.</title>
        <authorList>
            <person name="Ruckert C."/>
            <person name="Szczepanowski R."/>
            <person name="Albersmeier A."/>
            <person name="Goesmann A."/>
            <person name="Fischer N."/>
            <person name="Steinkamper A."/>
            <person name="Puhler A."/>
            <person name="Biener R."/>
            <person name="Schwartz D."/>
            <person name="Kalinowski J."/>
        </authorList>
    </citation>
    <scope>NUCLEOTIDE SEQUENCE [LARGE SCALE GENOMIC DNA]</scope>
    <source>
        <strain evidence="12 13">DSM 7358</strain>
    </source>
</reference>
<keyword evidence="9" id="KW-1133">Transmembrane helix</keyword>
<dbReference type="Pfam" id="PF02518">
    <property type="entry name" value="HATPase_c"/>
    <property type="match status" value="1"/>
</dbReference>
<dbReference type="HOGENOM" id="CLU_000445_20_1_11"/>
<keyword evidence="9" id="KW-0472">Membrane</keyword>
<name>U5W3N8_9ACTN</name>
<dbReference type="GO" id="GO:0046983">
    <property type="term" value="F:protein dimerization activity"/>
    <property type="evidence" value="ECO:0007669"/>
    <property type="project" value="InterPro"/>
</dbReference>
<dbReference type="EMBL" id="CP006272">
    <property type="protein sequence ID" value="AGZ42585.1"/>
    <property type="molecule type" value="Genomic_DNA"/>
</dbReference>
<evidence type="ECO:0000259" key="10">
    <source>
        <dbReference type="Pfam" id="PF02518"/>
    </source>
</evidence>
<evidence type="ECO:0000256" key="2">
    <source>
        <dbReference type="ARBA" id="ARBA00012438"/>
    </source>
</evidence>
<keyword evidence="7" id="KW-0067">ATP-binding</keyword>
<evidence type="ECO:0000259" key="11">
    <source>
        <dbReference type="Pfam" id="PF07730"/>
    </source>
</evidence>
<dbReference type="KEGG" id="afs:AFR_21575"/>
<dbReference type="Gene3D" id="3.30.565.10">
    <property type="entry name" value="Histidine kinase-like ATPase, C-terminal domain"/>
    <property type="match status" value="1"/>
</dbReference>
<keyword evidence="13" id="KW-1185">Reference proteome</keyword>
<dbReference type="InterPro" id="IPR003594">
    <property type="entry name" value="HATPase_dom"/>
</dbReference>
<evidence type="ECO:0000256" key="1">
    <source>
        <dbReference type="ARBA" id="ARBA00000085"/>
    </source>
</evidence>
<feature type="transmembrane region" description="Helical" evidence="9">
    <location>
        <begin position="52"/>
        <end position="74"/>
    </location>
</feature>
<dbReference type="InterPro" id="IPR011712">
    <property type="entry name" value="Sig_transdc_His_kin_sub3_dim/P"/>
</dbReference>
<dbReference type="AlphaFoldDB" id="U5W3N8"/>
<evidence type="ECO:0000256" key="3">
    <source>
        <dbReference type="ARBA" id="ARBA00022553"/>
    </source>
</evidence>
<gene>
    <name evidence="12" type="ORF">AFR_21575</name>
</gene>
<feature type="domain" description="Histidine kinase/HSP90-like ATPase" evidence="10">
    <location>
        <begin position="272"/>
        <end position="356"/>
    </location>
</feature>
<keyword evidence="6 12" id="KW-0418">Kinase</keyword>
<dbReference type="GO" id="GO:0005524">
    <property type="term" value="F:ATP binding"/>
    <property type="evidence" value="ECO:0007669"/>
    <property type="project" value="UniProtKB-KW"/>
</dbReference>
<keyword evidence="4" id="KW-0808">Transferase</keyword>
<dbReference type="InterPro" id="IPR050482">
    <property type="entry name" value="Sensor_HK_TwoCompSys"/>
</dbReference>
<dbReference type="PANTHER" id="PTHR24421">
    <property type="entry name" value="NITRATE/NITRITE SENSOR PROTEIN NARX-RELATED"/>
    <property type="match status" value="1"/>
</dbReference>
<dbReference type="InterPro" id="IPR036890">
    <property type="entry name" value="HATPase_C_sf"/>
</dbReference>
<protein>
    <recommendedName>
        <fullName evidence="2">histidine kinase</fullName>
        <ecNumber evidence="2">2.7.13.3</ecNumber>
    </recommendedName>
</protein>
<organism evidence="12 13">
    <name type="scientific">Actinoplanes friuliensis DSM 7358</name>
    <dbReference type="NCBI Taxonomy" id="1246995"/>
    <lineage>
        <taxon>Bacteria</taxon>
        <taxon>Bacillati</taxon>
        <taxon>Actinomycetota</taxon>
        <taxon>Actinomycetes</taxon>
        <taxon>Micromonosporales</taxon>
        <taxon>Micromonosporaceae</taxon>
        <taxon>Actinoplanes</taxon>
    </lineage>
</organism>
<dbReference type="CDD" id="cd16917">
    <property type="entry name" value="HATPase_UhpB-NarQ-NarX-like"/>
    <property type="match status" value="1"/>
</dbReference>
<dbReference type="STRING" id="1246995.AFR_21575"/>
<keyword evidence="5" id="KW-0547">Nucleotide-binding</keyword>